<dbReference type="AlphaFoldDB" id="A0A6C0B901"/>
<proteinExistence type="predicted"/>
<evidence type="ECO:0000313" key="1">
    <source>
        <dbReference type="EMBL" id="QHS88181.1"/>
    </source>
</evidence>
<dbReference type="InterPro" id="IPR013320">
    <property type="entry name" value="ConA-like_dom_sf"/>
</dbReference>
<accession>A0A6C0B901</accession>
<dbReference type="SUPFAM" id="SSF49899">
    <property type="entry name" value="Concanavalin A-like lectins/glucanases"/>
    <property type="match status" value="1"/>
</dbReference>
<protein>
    <recommendedName>
        <fullName evidence="2">Lectin/glucanase superfamily protein</fullName>
    </recommendedName>
</protein>
<dbReference type="Pfam" id="PF13385">
    <property type="entry name" value="Laminin_G_3"/>
    <property type="match status" value="1"/>
</dbReference>
<name>A0A6C0B901_9ZZZZ</name>
<dbReference type="EMBL" id="MN739094">
    <property type="protein sequence ID" value="QHS88181.1"/>
    <property type="molecule type" value="Genomic_DNA"/>
</dbReference>
<evidence type="ECO:0008006" key="2">
    <source>
        <dbReference type="Google" id="ProtNLM"/>
    </source>
</evidence>
<sequence>MIKFILMIVFFLVIVYFLSWLFSGPTALSSFSDAKTELVIPAASLPVGSSVNYAYSIWFYIDDWSYRYGSEKIVFCRGNKKLMPGVVLSPIENNIHIKVAMINTEELFTCKVQDIPIQKWTNLIVTLNNRSLDTYVNGKLVKTCILPSPAYVDPAASIYLTPLTGFSGYTSRFNYWNDAVNPQQAWNIYKSGPGGHMFSNFLNQYKIQLSFLKGNNVEASITI</sequence>
<dbReference type="Gene3D" id="2.60.120.200">
    <property type="match status" value="1"/>
</dbReference>
<reference evidence="1" key="1">
    <citation type="journal article" date="2020" name="Nature">
        <title>Giant virus diversity and host interactions through global metagenomics.</title>
        <authorList>
            <person name="Schulz F."/>
            <person name="Roux S."/>
            <person name="Paez-Espino D."/>
            <person name="Jungbluth S."/>
            <person name="Walsh D.A."/>
            <person name="Denef V.J."/>
            <person name="McMahon K.D."/>
            <person name="Konstantinidis K.T."/>
            <person name="Eloe-Fadrosh E.A."/>
            <person name="Kyrpides N.C."/>
            <person name="Woyke T."/>
        </authorList>
    </citation>
    <scope>NUCLEOTIDE SEQUENCE</scope>
    <source>
        <strain evidence="1">GVMAG-M-3300010158-55</strain>
    </source>
</reference>
<organism evidence="1">
    <name type="scientific">viral metagenome</name>
    <dbReference type="NCBI Taxonomy" id="1070528"/>
    <lineage>
        <taxon>unclassified sequences</taxon>
        <taxon>metagenomes</taxon>
        <taxon>organismal metagenomes</taxon>
    </lineage>
</organism>